<evidence type="ECO:0000313" key="5">
    <source>
        <dbReference type="EMBL" id="MDH0569585.1"/>
    </source>
</evidence>
<evidence type="ECO:0000256" key="3">
    <source>
        <dbReference type="ARBA" id="ARBA00023163"/>
    </source>
</evidence>
<organism evidence="5 6">
    <name type="scientific">Ectopseudomonas oleovorans</name>
    <name type="common">Pseudomonas oleovorans</name>
    <dbReference type="NCBI Taxonomy" id="301"/>
    <lineage>
        <taxon>Bacteria</taxon>
        <taxon>Pseudomonadati</taxon>
        <taxon>Pseudomonadota</taxon>
        <taxon>Gammaproteobacteria</taxon>
        <taxon>Pseudomonadales</taxon>
        <taxon>Pseudomonadaceae</taxon>
        <taxon>Ectopseudomonas</taxon>
    </lineage>
</organism>
<keyword evidence="2" id="KW-0238">DNA-binding</keyword>
<dbReference type="GO" id="GO:0003677">
    <property type="term" value="F:DNA binding"/>
    <property type="evidence" value="ECO:0007669"/>
    <property type="project" value="UniProtKB-KW"/>
</dbReference>
<dbReference type="Pfam" id="PF03472">
    <property type="entry name" value="Autoind_bind"/>
    <property type="match status" value="1"/>
</dbReference>
<proteinExistence type="predicted"/>
<evidence type="ECO:0000313" key="6">
    <source>
        <dbReference type="Proteomes" id="UP001159292"/>
    </source>
</evidence>
<feature type="domain" description="HTH luxR-type" evidence="4">
    <location>
        <begin position="171"/>
        <end position="236"/>
    </location>
</feature>
<dbReference type="InterPro" id="IPR016032">
    <property type="entry name" value="Sig_transdc_resp-reg_C-effctor"/>
</dbReference>
<keyword evidence="1" id="KW-0805">Transcription regulation</keyword>
<evidence type="ECO:0000256" key="2">
    <source>
        <dbReference type="ARBA" id="ARBA00023125"/>
    </source>
</evidence>
<dbReference type="CDD" id="cd06170">
    <property type="entry name" value="LuxR_C_like"/>
    <property type="match status" value="1"/>
</dbReference>
<name>A0AB35L6F0_ECTOL</name>
<dbReference type="Pfam" id="PF00196">
    <property type="entry name" value="GerE"/>
    <property type="match status" value="1"/>
</dbReference>
<dbReference type="PANTHER" id="PTHR44688:SF16">
    <property type="entry name" value="DNA-BINDING TRANSCRIPTIONAL ACTIVATOR DEVR_DOSR"/>
    <property type="match status" value="1"/>
</dbReference>
<dbReference type="PANTHER" id="PTHR44688">
    <property type="entry name" value="DNA-BINDING TRANSCRIPTIONAL ACTIVATOR DEVR_DOSR"/>
    <property type="match status" value="1"/>
</dbReference>
<dbReference type="InterPro" id="IPR036388">
    <property type="entry name" value="WH-like_DNA-bd_sf"/>
</dbReference>
<dbReference type="SMART" id="SM00421">
    <property type="entry name" value="HTH_LUXR"/>
    <property type="match status" value="1"/>
</dbReference>
<keyword evidence="3" id="KW-0804">Transcription</keyword>
<dbReference type="RefSeq" id="WP_257598703.1">
    <property type="nucleotide sequence ID" value="NZ_JANKBU010000095.1"/>
</dbReference>
<dbReference type="SUPFAM" id="SSF75516">
    <property type="entry name" value="Pheromone-binding domain of LuxR-like quorum-sensing transcription factors"/>
    <property type="match status" value="1"/>
</dbReference>
<dbReference type="EMBL" id="JAOEET010000104">
    <property type="protein sequence ID" value="MDH0569585.1"/>
    <property type="molecule type" value="Genomic_DNA"/>
</dbReference>
<dbReference type="PROSITE" id="PS00622">
    <property type="entry name" value="HTH_LUXR_1"/>
    <property type="match status" value="1"/>
</dbReference>
<protein>
    <submittedName>
        <fullName evidence="5">LuxR family transcriptional regulator</fullName>
    </submittedName>
</protein>
<dbReference type="Gene3D" id="3.30.450.80">
    <property type="entry name" value="Transcription factor LuxR-like, autoinducer-binding domain"/>
    <property type="match status" value="1"/>
</dbReference>
<gene>
    <name evidence="5" type="ORF">N7671_20865</name>
</gene>
<dbReference type="InterPro" id="IPR000792">
    <property type="entry name" value="Tscrpt_reg_LuxR_C"/>
</dbReference>
<accession>A0AB35L6F0</accession>
<dbReference type="Proteomes" id="UP001159292">
    <property type="component" value="Unassembled WGS sequence"/>
</dbReference>
<dbReference type="PROSITE" id="PS50043">
    <property type="entry name" value="HTH_LUXR_2"/>
    <property type="match status" value="1"/>
</dbReference>
<dbReference type="InterPro" id="IPR005143">
    <property type="entry name" value="TF_LuxR_autoind-bd_dom"/>
</dbReference>
<dbReference type="InterPro" id="IPR036693">
    <property type="entry name" value="TF_LuxR_autoind-bd_dom_sf"/>
</dbReference>
<sequence>MHAEVLQLLIEIEQSYSPDDWFPKVLKLTHHLGLESTLAGIIDTSKSDLSTAQIFTSYNPAWREIYDRKGFADIDPVVEHARSNVTPILWGDEIYKTEEQKGFLEEAKSFNLGSGVTFPLHGASGEFGTLSFQIGAKGPEAAAILYRSMPYLSMAKDTILQKLILQLKPMSSEAPIELSSRECEILKWSAIGKTTWEISIICNCSEANIEYHMKNIRSKFGVGTRRAACIKAISLGLVTI</sequence>
<dbReference type="GO" id="GO:0006355">
    <property type="term" value="P:regulation of DNA-templated transcription"/>
    <property type="evidence" value="ECO:0007669"/>
    <property type="project" value="InterPro"/>
</dbReference>
<dbReference type="AlphaFoldDB" id="A0AB35L6F0"/>
<evidence type="ECO:0000259" key="4">
    <source>
        <dbReference type="PROSITE" id="PS50043"/>
    </source>
</evidence>
<dbReference type="Gene3D" id="1.10.10.10">
    <property type="entry name" value="Winged helix-like DNA-binding domain superfamily/Winged helix DNA-binding domain"/>
    <property type="match status" value="1"/>
</dbReference>
<evidence type="ECO:0000256" key="1">
    <source>
        <dbReference type="ARBA" id="ARBA00023015"/>
    </source>
</evidence>
<comment type="caution">
    <text evidence="5">The sequence shown here is derived from an EMBL/GenBank/DDBJ whole genome shotgun (WGS) entry which is preliminary data.</text>
</comment>
<dbReference type="SUPFAM" id="SSF46894">
    <property type="entry name" value="C-terminal effector domain of the bipartite response regulators"/>
    <property type="match status" value="1"/>
</dbReference>
<reference evidence="5" key="1">
    <citation type="submission" date="2022-09" db="EMBL/GenBank/DDBJ databases">
        <title>Intensive care unit water sources are persistently colonized with multi-drug resistant bacteria and are the site of extensive horizontal gene transfer of antibiotic resistance genes.</title>
        <authorList>
            <person name="Diorio-Toth L."/>
        </authorList>
    </citation>
    <scope>NUCLEOTIDE SEQUENCE</scope>
    <source>
        <strain evidence="5">GD04000</strain>
    </source>
</reference>